<feature type="region of interest" description="Disordered" evidence="1">
    <location>
        <begin position="133"/>
        <end position="213"/>
    </location>
</feature>
<dbReference type="Proteomes" id="UP001367030">
    <property type="component" value="Unassembled WGS sequence"/>
</dbReference>
<protein>
    <submittedName>
        <fullName evidence="3">Uncharacterized protein</fullName>
    </submittedName>
</protein>
<keyword evidence="2" id="KW-0812">Transmembrane</keyword>
<keyword evidence="4" id="KW-1185">Reference proteome</keyword>
<sequence length="227" mass="22504">MLADLGGHKPPGISGGMIAVACCIVAIGIGAGFWATSGATKPAIATVATAPAPTAAPASSAAPAPPAPAAVAAEELKPSVPALTALNLESARPAGTGVAKISDEFARESRVMTARTAVPPKAAPPLVAATKATASGASKAGSDKPRKVAATKPVQKQASAKQVRQHTDVVGARTKVHVPGKSGSTAVAKTRDEKRVARSAPPTARKNTDPDTDLLAAMLRRNGGGPQ</sequence>
<proteinExistence type="predicted"/>
<keyword evidence="2" id="KW-1133">Transmembrane helix</keyword>
<gene>
    <name evidence="3" type="ORF">WKW79_22010</name>
</gene>
<accession>A0ABU8XBQ8</accession>
<evidence type="ECO:0000313" key="4">
    <source>
        <dbReference type="Proteomes" id="UP001367030"/>
    </source>
</evidence>
<dbReference type="EMBL" id="JBBKZS010000010">
    <property type="protein sequence ID" value="MEJ8857267.1"/>
    <property type="molecule type" value="Genomic_DNA"/>
</dbReference>
<keyword evidence="2" id="KW-0472">Membrane</keyword>
<dbReference type="RefSeq" id="WP_340337341.1">
    <property type="nucleotide sequence ID" value="NZ_JBBKZS010000010.1"/>
</dbReference>
<feature type="transmembrane region" description="Helical" evidence="2">
    <location>
        <begin position="12"/>
        <end position="35"/>
    </location>
</feature>
<evidence type="ECO:0000313" key="3">
    <source>
        <dbReference type="EMBL" id="MEJ8857267.1"/>
    </source>
</evidence>
<reference evidence="3 4" key="1">
    <citation type="submission" date="2024-03" db="EMBL/GenBank/DDBJ databases">
        <title>Novel species of the genus Variovorax.</title>
        <authorList>
            <person name="Liu Q."/>
            <person name="Xin Y.-H."/>
        </authorList>
    </citation>
    <scope>NUCLEOTIDE SEQUENCE [LARGE SCALE GENOMIC DNA]</scope>
    <source>
        <strain evidence="3 4">KACC 18901</strain>
    </source>
</reference>
<organism evidence="3 4">
    <name type="scientific">Variovorax robiniae</name>
    <dbReference type="NCBI Taxonomy" id="1836199"/>
    <lineage>
        <taxon>Bacteria</taxon>
        <taxon>Pseudomonadati</taxon>
        <taxon>Pseudomonadota</taxon>
        <taxon>Betaproteobacteria</taxon>
        <taxon>Burkholderiales</taxon>
        <taxon>Comamonadaceae</taxon>
        <taxon>Variovorax</taxon>
    </lineage>
</organism>
<name>A0ABU8XBQ8_9BURK</name>
<evidence type="ECO:0000256" key="2">
    <source>
        <dbReference type="SAM" id="Phobius"/>
    </source>
</evidence>
<evidence type="ECO:0000256" key="1">
    <source>
        <dbReference type="SAM" id="MobiDB-lite"/>
    </source>
</evidence>
<comment type="caution">
    <text evidence="3">The sequence shown here is derived from an EMBL/GenBank/DDBJ whole genome shotgun (WGS) entry which is preliminary data.</text>
</comment>